<evidence type="ECO:0000313" key="4">
    <source>
        <dbReference type="Proteomes" id="UP000230869"/>
    </source>
</evidence>
<comment type="caution">
    <text evidence="3">The sequence shown here is derived from an EMBL/GenBank/DDBJ whole genome shotgun (WGS) entry which is preliminary data.</text>
</comment>
<feature type="domain" description="DUF4910" evidence="2">
    <location>
        <begin position="12"/>
        <end position="354"/>
    </location>
</feature>
<dbReference type="Gene3D" id="3.50.30.90">
    <property type="match status" value="1"/>
</dbReference>
<accession>A0A2M6K9I4</accession>
<evidence type="ECO:0000313" key="3">
    <source>
        <dbReference type="EMBL" id="PIR13673.1"/>
    </source>
</evidence>
<name>A0A2M6K9I4_9BACT</name>
<protein>
    <recommendedName>
        <fullName evidence="5">Peptidase M28 domain-containing protein</fullName>
    </recommendedName>
</protein>
<dbReference type="InterPro" id="IPR032589">
    <property type="entry name" value="DUF4910"/>
</dbReference>
<proteinExistence type="predicted"/>
<sequence>MNIIKNMEIKRIIKENYLLNRVFVSDDMVKALDNLAGYTKAEYKDYKFKSGQEHNGWIVPNKWEVKEAKIIKNGQVVYDGQVHPLGVIANSSSFEGKISKGELIKHIYTAPERPGAIPFHFRQQYRPWISDWGFCMPHEKLESLKDGEYEIVLKTVLESGEMVVREFTIPGQSDETLIFVGHIDHPGLTNDDLAGCAVGIELLNQIVKKYPKPRHTYKLLLTQEICGSVFYLEALGELGREKLKYSLFLEMLGNNNILNLQRSFLGDTLIDKACVLAMKEFYDEPQRSYSFRESVGNDEIVFEAPGIEIPMPSLSRFPYPEYHTSDENMDLIKEEKLQEASRVLMKVVDVFEKNVLVKRKFSGLVSLSNPKYDLYIDPGQIISTSKKEDKKKSLFQYKMPRYLDGNYSILDISLEFNIEFSWLLDYFTKMKEKGLIDFIGHRLGKNRKKIN</sequence>
<evidence type="ECO:0000259" key="2">
    <source>
        <dbReference type="Pfam" id="PF16254"/>
    </source>
</evidence>
<gene>
    <name evidence="3" type="ORF">COV49_01360</name>
</gene>
<dbReference type="Gene3D" id="3.40.630.10">
    <property type="entry name" value="Zn peptidases"/>
    <property type="match status" value="1"/>
</dbReference>
<dbReference type="InterPro" id="IPR032610">
    <property type="entry name" value="DUF2172"/>
</dbReference>
<dbReference type="SUPFAM" id="SSF53187">
    <property type="entry name" value="Zn-dependent exopeptidases"/>
    <property type="match status" value="1"/>
</dbReference>
<dbReference type="EMBL" id="PCWW01000024">
    <property type="protein sequence ID" value="PIR13673.1"/>
    <property type="molecule type" value="Genomic_DNA"/>
</dbReference>
<evidence type="ECO:0000259" key="1">
    <source>
        <dbReference type="Pfam" id="PF09940"/>
    </source>
</evidence>
<feature type="domain" description="DUF2172" evidence="1">
    <location>
        <begin position="62"/>
        <end position="155"/>
    </location>
</feature>
<dbReference type="AlphaFoldDB" id="A0A2M6K9I4"/>
<evidence type="ECO:0008006" key="5">
    <source>
        <dbReference type="Google" id="ProtNLM"/>
    </source>
</evidence>
<dbReference type="Pfam" id="PF16254">
    <property type="entry name" value="DUF4910"/>
    <property type="match status" value="1"/>
</dbReference>
<reference evidence="3 4" key="1">
    <citation type="submission" date="2017-09" db="EMBL/GenBank/DDBJ databases">
        <title>Depth-based differentiation of microbial function through sediment-hosted aquifers and enrichment of novel symbionts in the deep terrestrial subsurface.</title>
        <authorList>
            <person name="Probst A.J."/>
            <person name="Ladd B."/>
            <person name="Jarett J.K."/>
            <person name="Geller-Mcgrath D.E."/>
            <person name="Sieber C.M."/>
            <person name="Emerson J.B."/>
            <person name="Anantharaman K."/>
            <person name="Thomas B.C."/>
            <person name="Malmstrom R."/>
            <person name="Stieglmeier M."/>
            <person name="Klingl A."/>
            <person name="Woyke T."/>
            <person name="Ryan C.M."/>
            <person name="Banfield J.F."/>
        </authorList>
    </citation>
    <scope>NUCLEOTIDE SEQUENCE [LARGE SCALE GENOMIC DNA]</scope>
    <source>
        <strain evidence="3">CG11_big_fil_rev_8_21_14_0_20_39_10</strain>
    </source>
</reference>
<dbReference type="Pfam" id="PF09940">
    <property type="entry name" value="DUF2172"/>
    <property type="match status" value="1"/>
</dbReference>
<organism evidence="3 4">
    <name type="scientific">Candidatus Falkowbacteria bacterium CG11_big_fil_rev_8_21_14_0_20_39_10</name>
    <dbReference type="NCBI Taxonomy" id="1974570"/>
    <lineage>
        <taxon>Bacteria</taxon>
        <taxon>Candidatus Falkowiibacteriota</taxon>
    </lineage>
</organism>
<dbReference type="Proteomes" id="UP000230869">
    <property type="component" value="Unassembled WGS sequence"/>
</dbReference>